<evidence type="ECO:0000256" key="1">
    <source>
        <dbReference type="ARBA" id="ARBA00023242"/>
    </source>
</evidence>
<evidence type="ECO:0000259" key="2">
    <source>
        <dbReference type="PROSITE" id="PS50048"/>
    </source>
</evidence>
<dbReference type="SUPFAM" id="SSF57701">
    <property type="entry name" value="Zn2/Cys6 DNA-binding domain"/>
    <property type="match status" value="1"/>
</dbReference>
<evidence type="ECO:0000313" key="4">
    <source>
        <dbReference type="Proteomes" id="UP000267821"/>
    </source>
</evidence>
<dbReference type="PROSITE" id="PS50048">
    <property type="entry name" value="ZN2_CY6_FUNGAL_2"/>
    <property type="match status" value="1"/>
</dbReference>
<dbReference type="InterPro" id="IPR021858">
    <property type="entry name" value="Fun_TF"/>
</dbReference>
<dbReference type="PANTHER" id="PTHR47657">
    <property type="entry name" value="STEROL REGULATORY ELEMENT-BINDING PROTEIN ECM22"/>
    <property type="match status" value="1"/>
</dbReference>
<dbReference type="InParanoid" id="A0A3N4M9F2"/>
<dbReference type="PANTHER" id="PTHR47657:SF12">
    <property type="entry name" value="ZN(II)2CYS6 TRANSCRIPTION FACTOR (EUROFUNG)"/>
    <property type="match status" value="1"/>
</dbReference>
<sequence>MPASGTTQTRRSHTKSRNGCKTCKKRHIRCDESFPQCGNCTKHNVRCDYMDQPDAETSQTVLGTPDLKMTPQIERDIRQWRETGVSPFPSLGVTEQPALTLAQYSNTDLRLIYHISSIAVQMQNAEAQQRSVWVRRVPLFLKLAANYDFVMHALLALSASHLSWLTACPATLQLSYHHRGIALKGLPEAIGKFSKENADAILAASILLSWQATDCQGWQSLMQGTATVVNSMQPFQEESEFGEYLEENNFFHEASGPIQLSPVETARLLDHIFNSLQILVPFVQGREEESRGLNDLIFFVRNLADSILLLQSAAEQFERLHPLRSWLFFLPISFLKRAREDEDVLILLAHFYAVALAVEPLFPAVGAAWFGSLAVGPILEIHKNLVKQHQSMTPLEKQRRWPIHLMEFPLEVVRDFRIRMGWRRADEVATEAYAAQEMQFPSSPSVSGSSEGTVGRPVTQVGEGDVVFDITQFSDIQVRPLSNEDFYGPGLWRGWSTASN</sequence>
<dbReference type="SMART" id="SM00066">
    <property type="entry name" value="GAL4"/>
    <property type="match status" value="1"/>
</dbReference>
<dbReference type="Pfam" id="PF00172">
    <property type="entry name" value="Zn_clus"/>
    <property type="match status" value="1"/>
</dbReference>
<dbReference type="InterPro" id="IPR001138">
    <property type="entry name" value="Zn2Cys6_DnaBD"/>
</dbReference>
<dbReference type="OrthoDB" id="1924260at2759"/>
<dbReference type="GO" id="GO:0000981">
    <property type="term" value="F:DNA-binding transcription factor activity, RNA polymerase II-specific"/>
    <property type="evidence" value="ECO:0007669"/>
    <property type="project" value="InterPro"/>
</dbReference>
<keyword evidence="4" id="KW-1185">Reference proteome</keyword>
<gene>
    <name evidence="3" type="ORF">L211DRAFT_262604</name>
</gene>
<accession>A0A3N4M9F2</accession>
<dbReference type="GO" id="GO:0008270">
    <property type="term" value="F:zinc ion binding"/>
    <property type="evidence" value="ECO:0007669"/>
    <property type="project" value="InterPro"/>
</dbReference>
<protein>
    <recommendedName>
        <fullName evidence="2">Zn(2)-C6 fungal-type domain-containing protein</fullName>
    </recommendedName>
</protein>
<dbReference type="InterPro" id="IPR052400">
    <property type="entry name" value="Zn2-C6_fungal_TF"/>
</dbReference>
<dbReference type="AlphaFoldDB" id="A0A3N4M9F2"/>
<dbReference type="Proteomes" id="UP000267821">
    <property type="component" value="Unassembled WGS sequence"/>
</dbReference>
<keyword evidence="1" id="KW-0539">Nucleus</keyword>
<dbReference type="PROSITE" id="PS00463">
    <property type="entry name" value="ZN2_CY6_FUNGAL_1"/>
    <property type="match status" value="1"/>
</dbReference>
<evidence type="ECO:0000313" key="3">
    <source>
        <dbReference type="EMBL" id="RPB29222.1"/>
    </source>
</evidence>
<dbReference type="InterPro" id="IPR036864">
    <property type="entry name" value="Zn2-C6_fun-type_DNA-bd_sf"/>
</dbReference>
<dbReference type="Pfam" id="PF11951">
    <property type="entry name" value="Fungal_trans_2"/>
    <property type="match status" value="1"/>
</dbReference>
<reference evidence="3 4" key="1">
    <citation type="journal article" date="2018" name="Nat. Ecol. Evol.">
        <title>Pezizomycetes genomes reveal the molecular basis of ectomycorrhizal truffle lifestyle.</title>
        <authorList>
            <person name="Murat C."/>
            <person name="Payen T."/>
            <person name="Noel B."/>
            <person name="Kuo A."/>
            <person name="Morin E."/>
            <person name="Chen J."/>
            <person name="Kohler A."/>
            <person name="Krizsan K."/>
            <person name="Balestrini R."/>
            <person name="Da Silva C."/>
            <person name="Montanini B."/>
            <person name="Hainaut M."/>
            <person name="Levati E."/>
            <person name="Barry K.W."/>
            <person name="Belfiori B."/>
            <person name="Cichocki N."/>
            <person name="Clum A."/>
            <person name="Dockter R.B."/>
            <person name="Fauchery L."/>
            <person name="Guy J."/>
            <person name="Iotti M."/>
            <person name="Le Tacon F."/>
            <person name="Lindquist E.A."/>
            <person name="Lipzen A."/>
            <person name="Malagnac F."/>
            <person name="Mello A."/>
            <person name="Molinier V."/>
            <person name="Miyauchi S."/>
            <person name="Poulain J."/>
            <person name="Riccioni C."/>
            <person name="Rubini A."/>
            <person name="Sitrit Y."/>
            <person name="Splivallo R."/>
            <person name="Traeger S."/>
            <person name="Wang M."/>
            <person name="Zifcakova L."/>
            <person name="Wipf D."/>
            <person name="Zambonelli A."/>
            <person name="Paolocci F."/>
            <person name="Nowrousian M."/>
            <person name="Ottonello S."/>
            <person name="Baldrian P."/>
            <person name="Spatafora J.W."/>
            <person name="Henrissat B."/>
            <person name="Nagy L.G."/>
            <person name="Aury J.M."/>
            <person name="Wincker P."/>
            <person name="Grigoriev I.V."/>
            <person name="Bonfante P."/>
            <person name="Martin F.M."/>
        </authorList>
    </citation>
    <scope>NUCLEOTIDE SEQUENCE [LARGE SCALE GENOMIC DNA]</scope>
    <source>
        <strain evidence="3 4">ATCC MYA-4762</strain>
    </source>
</reference>
<dbReference type="Gene3D" id="4.10.240.10">
    <property type="entry name" value="Zn(2)-C6 fungal-type DNA-binding domain"/>
    <property type="match status" value="1"/>
</dbReference>
<feature type="domain" description="Zn(2)-C6 fungal-type" evidence="2">
    <location>
        <begin position="19"/>
        <end position="49"/>
    </location>
</feature>
<organism evidence="3 4">
    <name type="scientific">Terfezia boudieri ATCC MYA-4762</name>
    <dbReference type="NCBI Taxonomy" id="1051890"/>
    <lineage>
        <taxon>Eukaryota</taxon>
        <taxon>Fungi</taxon>
        <taxon>Dikarya</taxon>
        <taxon>Ascomycota</taxon>
        <taxon>Pezizomycotina</taxon>
        <taxon>Pezizomycetes</taxon>
        <taxon>Pezizales</taxon>
        <taxon>Pezizaceae</taxon>
        <taxon>Terfezia</taxon>
    </lineage>
</organism>
<proteinExistence type="predicted"/>
<dbReference type="EMBL" id="ML121528">
    <property type="protein sequence ID" value="RPB29222.1"/>
    <property type="molecule type" value="Genomic_DNA"/>
</dbReference>
<dbReference type="STRING" id="1051890.A0A3N4M9F2"/>
<dbReference type="CDD" id="cd00067">
    <property type="entry name" value="GAL4"/>
    <property type="match status" value="1"/>
</dbReference>
<name>A0A3N4M9F2_9PEZI</name>